<dbReference type="PANTHER" id="PTHR38107:SF3">
    <property type="entry name" value="LYSOZYME RRRD-RELATED"/>
    <property type="match status" value="1"/>
</dbReference>
<dbReference type="RefSeq" id="WP_092676429.1">
    <property type="nucleotide sequence ID" value="NZ_FOGC01000007.1"/>
</dbReference>
<accession>A0A1H9JHQ0</accession>
<dbReference type="InterPro" id="IPR002196">
    <property type="entry name" value="Glyco_hydro_24"/>
</dbReference>
<keyword evidence="1 3" id="KW-0929">Antimicrobial</keyword>
<dbReference type="InterPro" id="IPR051018">
    <property type="entry name" value="Bacteriophage_GH24"/>
</dbReference>
<dbReference type="EC" id="3.2.1.17" evidence="3"/>
<dbReference type="Pfam" id="PF00959">
    <property type="entry name" value="Phage_lysozyme"/>
    <property type="match status" value="1"/>
</dbReference>
<dbReference type="PANTHER" id="PTHR38107">
    <property type="match status" value="1"/>
</dbReference>
<evidence type="ECO:0000256" key="3">
    <source>
        <dbReference type="RuleBase" id="RU003788"/>
    </source>
</evidence>
<evidence type="ECO:0000313" key="4">
    <source>
        <dbReference type="EMBL" id="SEQ86356.1"/>
    </source>
</evidence>
<comment type="similarity">
    <text evidence="3">Belongs to the glycosyl hydrolase 24 family.</text>
</comment>
<sequence>MSGINDSLSFSSSGYSQLRTREGVRYHYYNDLGPRAGNCTWGVGTLAHFGICTEEELKQSVSSTDVNNALAKHVQKLERYLRRKVNKHPLTQAQFDGLISFSYNVSDPSPVMELANRGDMDGVRKSMLKYVYVFNHDKNGKKVGPPRLLPALYSRRLEESSAFK</sequence>
<evidence type="ECO:0000256" key="2">
    <source>
        <dbReference type="ARBA" id="ARBA00022638"/>
    </source>
</evidence>
<dbReference type="OrthoDB" id="8141296at2"/>
<proteinExistence type="inferred from homology"/>
<dbReference type="GO" id="GO:0016998">
    <property type="term" value="P:cell wall macromolecule catabolic process"/>
    <property type="evidence" value="ECO:0007669"/>
    <property type="project" value="InterPro"/>
</dbReference>
<gene>
    <name evidence="4" type="ORF">SAMN05216522_107191</name>
</gene>
<dbReference type="EMBL" id="FOGC01000007">
    <property type="protein sequence ID" value="SEQ86356.1"/>
    <property type="molecule type" value="Genomic_DNA"/>
</dbReference>
<organism evidence="4 5">
    <name type="scientific">Rosenbergiella nectarea</name>
    <dbReference type="NCBI Taxonomy" id="988801"/>
    <lineage>
        <taxon>Bacteria</taxon>
        <taxon>Pseudomonadati</taxon>
        <taxon>Pseudomonadota</taxon>
        <taxon>Gammaproteobacteria</taxon>
        <taxon>Enterobacterales</taxon>
        <taxon>Erwiniaceae</taxon>
        <taxon>Rosenbergiella</taxon>
    </lineage>
</organism>
<keyword evidence="2 3" id="KW-0081">Bacteriolytic enzyme</keyword>
<comment type="catalytic activity">
    <reaction evidence="3">
        <text>Hydrolysis of (1-&gt;4)-beta-linkages between N-acetylmuramic acid and N-acetyl-D-glucosamine residues in a peptidoglycan and between N-acetyl-D-glucosamine residues in chitodextrins.</text>
        <dbReference type="EC" id="3.2.1.17"/>
    </reaction>
</comment>
<evidence type="ECO:0000256" key="1">
    <source>
        <dbReference type="ARBA" id="ARBA00022529"/>
    </source>
</evidence>
<name>A0A1H9JHQ0_9GAMM</name>
<keyword evidence="5" id="KW-1185">Reference proteome</keyword>
<reference evidence="5" key="1">
    <citation type="submission" date="2016-10" db="EMBL/GenBank/DDBJ databases">
        <authorList>
            <person name="Varghese N."/>
            <person name="Submissions S."/>
        </authorList>
    </citation>
    <scope>NUCLEOTIDE SEQUENCE [LARGE SCALE GENOMIC DNA]</scope>
    <source>
        <strain evidence="5">8N4</strain>
    </source>
</reference>
<protein>
    <recommendedName>
        <fullName evidence="3">Lysozyme</fullName>
        <ecNumber evidence="3">3.2.1.17</ecNumber>
    </recommendedName>
</protein>
<dbReference type="GO" id="GO:0031640">
    <property type="term" value="P:killing of cells of another organism"/>
    <property type="evidence" value="ECO:0007669"/>
    <property type="project" value="UniProtKB-KW"/>
</dbReference>
<dbReference type="InterPro" id="IPR023347">
    <property type="entry name" value="Lysozyme_dom_sf"/>
</dbReference>
<keyword evidence="3" id="KW-0378">Hydrolase</keyword>
<dbReference type="GO" id="GO:0009253">
    <property type="term" value="P:peptidoglycan catabolic process"/>
    <property type="evidence" value="ECO:0007669"/>
    <property type="project" value="InterPro"/>
</dbReference>
<keyword evidence="3" id="KW-0326">Glycosidase</keyword>
<evidence type="ECO:0000313" key="5">
    <source>
        <dbReference type="Proteomes" id="UP000242515"/>
    </source>
</evidence>
<dbReference type="AlphaFoldDB" id="A0A1H9JHQ0"/>
<dbReference type="SUPFAM" id="SSF53955">
    <property type="entry name" value="Lysozyme-like"/>
    <property type="match status" value="1"/>
</dbReference>
<dbReference type="InterPro" id="IPR023346">
    <property type="entry name" value="Lysozyme-like_dom_sf"/>
</dbReference>
<dbReference type="Gene3D" id="1.10.530.40">
    <property type="match status" value="1"/>
</dbReference>
<dbReference type="GO" id="GO:0003796">
    <property type="term" value="F:lysozyme activity"/>
    <property type="evidence" value="ECO:0007669"/>
    <property type="project" value="UniProtKB-EC"/>
</dbReference>
<dbReference type="GO" id="GO:0042742">
    <property type="term" value="P:defense response to bacterium"/>
    <property type="evidence" value="ECO:0007669"/>
    <property type="project" value="UniProtKB-KW"/>
</dbReference>
<dbReference type="Proteomes" id="UP000242515">
    <property type="component" value="Unassembled WGS sequence"/>
</dbReference>